<evidence type="ECO:0000313" key="2">
    <source>
        <dbReference type="EMBL" id="EKF25364.1"/>
    </source>
</evidence>
<dbReference type="STRING" id="1122247.GCA_000379865_01553"/>
<accession>K5BKS3</accession>
<reference evidence="2 3" key="1">
    <citation type="journal article" date="2012" name="J. Bacteriol.">
        <title>Genome sequence of Mycobacterium hassiacum DSM 44199, a rare source of heat-stable mycobacterial proteins.</title>
        <authorList>
            <person name="Tiago I."/>
            <person name="Maranha A."/>
            <person name="Mendes V."/>
            <person name="Alarico S."/>
            <person name="Moynihan P.J."/>
            <person name="Clarke A.J."/>
            <person name="Macedo-Ribeiro S."/>
            <person name="Pereira P.J."/>
            <person name="Empadinhas N."/>
        </authorList>
    </citation>
    <scope>NUCLEOTIDE SEQUENCE [LARGE SCALE GENOMIC DNA]</scope>
    <source>
        <strain evidence="3">DSM 44199 / CIP 105218 / JCM 12690 / 3849</strain>
    </source>
</reference>
<evidence type="ECO:0000256" key="1">
    <source>
        <dbReference type="SAM" id="MobiDB-lite"/>
    </source>
</evidence>
<dbReference type="Pfam" id="PF01019">
    <property type="entry name" value="G_glu_transpept"/>
    <property type="match status" value="1"/>
</dbReference>
<protein>
    <submittedName>
        <fullName evidence="2">Gamma-glutamyltranspeptidase family protein</fullName>
    </submittedName>
</protein>
<comment type="caution">
    <text evidence="2">The sequence shown here is derived from an EMBL/GenBank/DDBJ whole genome shotgun (WGS) entry which is preliminary data.</text>
</comment>
<dbReference type="Gene3D" id="3.60.20.40">
    <property type="match status" value="1"/>
</dbReference>
<dbReference type="eggNOG" id="COG0405">
    <property type="taxonomic scope" value="Bacteria"/>
</dbReference>
<dbReference type="InterPro" id="IPR043137">
    <property type="entry name" value="GGT_ssub_C"/>
</dbReference>
<dbReference type="Gene3D" id="1.10.246.130">
    <property type="match status" value="1"/>
</dbReference>
<dbReference type="InterPro" id="IPR052896">
    <property type="entry name" value="GGT-like_enzyme"/>
</dbReference>
<dbReference type="PATRIC" id="fig|1122247.3.peg.577"/>
<keyword evidence="3" id="KW-1185">Reference proteome</keyword>
<dbReference type="InterPro" id="IPR029055">
    <property type="entry name" value="Ntn_hydrolases_N"/>
</dbReference>
<gene>
    <name evidence="2" type="ORF">C731_0601</name>
</gene>
<dbReference type="EMBL" id="AMRA01000016">
    <property type="protein sequence ID" value="EKF25364.1"/>
    <property type="molecule type" value="Genomic_DNA"/>
</dbReference>
<dbReference type="PRINTS" id="PR01210">
    <property type="entry name" value="GGTRANSPTASE"/>
</dbReference>
<dbReference type="AlphaFoldDB" id="K5BKS3"/>
<organism evidence="2 3">
    <name type="scientific">Mycolicibacterium hassiacum (strain DSM 44199 / CIP 105218 / JCM 12690 / 3849)</name>
    <name type="common">Mycobacterium hassiacum</name>
    <dbReference type="NCBI Taxonomy" id="1122247"/>
    <lineage>
        <taxon>Bacteria</taxon>
        <taxon>Bacillati</taxon>
        <taxon>Actinomycetota</taxon>
        <taxon>Actinomycetes</taxon>
        <taxon>Mycobacteriales</taxon>
        <taxon>Mycobacteriaceae</taxon>
        <taxon>Mycolicibacterium</taxon>
    </lineage>
</organism>
<feature type="region of interest" description="Disordered" evidence="1">
    <location>
        <begin position="486"/>
        <end position="512"/>
    </location>
</feature>
<dbReference type="InterPro" id="IPR043138">
    <property type="entry name" value="GGT_lsub"/>
</dbReference>
<name>K5BKS3_MYCHD</name>
<sequence>MVVTSHPLAVQAGVAVLHDGGSAADAAVAAAAVLTVVDPCSTGVGGDLLAMYWEAGAGGPVGLAAAGCAPAGMTVSALREQGFDEMPADGPWTVTVPGAPWGWSELLARFGRLGRERVLRPAIEAAYEGFAVSPAVAEEWELGANRLHPTAATVFLPGGRAPQTGQRFANPELGMTLERFVAHGHSPFYDGPIGVAIADAVAELGGPLRAADLAGWRGPDWVVPLRARYRNVDVFELPPPGQGLVVQEAMLLYEQLPQGSPAEADHYLIESLKLAFADAADHIADPRFVPVPAAELLDTDRLAALRDRIGPTAAEAPTPGTPSDTVYVCAVDESGSACSLIQSLYDSFGSGIAVPGTGLLLQNRGNGFTLREHHPNRPEPGKRPYHTIIPAMLGTDDGFLGCLGVVGGFMQPQGQLQILRNVVDRGMSAQDAVDAPRLRFLAGRHVGVEDGYDETVRAGLAERGHELEPLPRSECGGAQLILRTPAGLQGGSDRRKDGLVGPQNGGSSGCGG</sequence>
<dbReference type="PANTHER" id="PTHR43881:SF1">
    <property type="entry name" value="GAMMA-GLUTAMYLTRANSPEPTIDASE (AFU_ORTHOLOGUE AFUA_4G13580)"/>
    <property type="match status" value="1"/>
</dbReference>
<dbReference type="SUPFAM" id="SSF56235">
    <property type="entry name" value="N-terminal nucleophile aminohydrolases (Ntn hydrolases)"/>
    <property type="match status" value="1"/>
</dbReference>
<evidence type="ECO:0000313" key="3">
    <source>
        <dbReference type="Proteomes" id="UP000006265"/>
    </source>
</evidence>
<proteinExistence type="predicted"/>
<dbReference type="Proteomes" id="UP000006265">
    <property type="component" value="Unassembled WGS sequence"/>
</dbReference>
<feature type="compositionally biased region" description="Gly residues" evidence="1">
    <location>
        <begin position="503"/>
        <end position="512"/>
    </location>
</feature>
<dbReference type="OrthoDB" id="9781342at2"/>
<dbReference type="PANTHER" id="PTHR43881">
    <property type="entry name" value="GAMMA-GLUTAMYLTRANSPEPTIDASE (AFU_ORTHOLOGUE AFUA_4G13580)"/>
    <property type="match status" value="1"/>
</dbReference>